<comment type="caution">
    <text evidence="1">The sequence shown here is derived from an EMBL/GenBank/DDBJ whole genome shotgun (WGS) entry which is preliminary data.</text>
</comment>
<dbReference type="AlphaFoldDB" id="A0A138AVZ1"/>
<gene>
    <name evidence="1" type="ORF">AXK60_01505</name>
</gene>
<reference evidence="2" key="1">
    <citation type="submission" date="2016-02" db="EMBL/GenBank/DDBJ databases">
        <authorList>
            <person name="Wen L."/>
            <person name="He K."/>
            <person name="Yang H."/>
        </authorList>
    </citation>
    <scope>NUCLEOTIDE SEQUENCE [LARGE SCALE GENOMIC DNA]</scope>
    <source>
        <strain evidence="2">JCM 15929</strain>
    </source>
</reference>
<dbReference type="Proteomes" id="UP000070258">
    <property type="component" value="Unassembled WGS sequence"/>
</dbReference>
<evidence type="ECO:0000313" key="1">
    <source>
        <dbReference type="EMBL" id="KXP14600.1"/>
    </source>
</evidence>
<name>A0A138AVZ1_9ACTN</name>
<evidence type="ECO:0000313" key="2">
    <source>
        <dbReference type="Proteomes" id="UP000070258"/>
    </source>
</evidence>
<organism evidence="1 2">
    <name type="scientific">Tsukamurella pseudospumae</name>
    <dbReference type="NCBI Taxonomy" id="239498"/>
    <lineage>
        <taxon>Bacteria</taxon>
        <taxon>Bacillati</taxon>
        <taxon>Actinomycetota</taxon>
        <taxon>Actinomycetes</taxon>
        <taxon>Mycobacteriales</taxon>
        <taxon>Tsukamurellaceae</taxon>
        <taxon>Tsukamurella</taxon>
    </lineage>
</organism>
<dbReference type="STRING" id="239498.AXK60_01505"/>
<proteinExistence type="predicted"/>
<protein>
    <submittedName>
        <fullName evidence="1">Uncharacterized protein</fullName>
    </submittedName>
</protein>
<dbReference type="EMBL" id="LSRF01000001">
    <property type="protein sequence ID" value="KXP14600.1"/>
    <property type="molecule type" value="Genomic_DNA"/>
</dbReference>
<accession>A0A138AVZ1</accession>
<sequence>MACAAGVVTGCGGDRTPSIKGVTVDRREGCSTPLMVPAVDFTEGPVTMSGRVRWNGSLLGGTVKNALEPLSVRERFVVPEGEELERLRTDIADRIMGTFRQRESTYSLKVPVRAQWGVFEPRCAYRVELSYDGRAFTIDVQAGSGELVNGLANDGGGYAGPTP</sequence>